<keyword evidence="1" id="KW-0732">Signal</keyword>
<evidence type="ECO:0000256" key="1">
    <source>
        <dbReference type="SAM" id="SignalP"/>
    </source>
</evidence>
<dbReference type="UCSC" id="uc060ioa.1">
    <property type="organism name" value="human"/>
</dbReference>
<proteinExistence type="predicted"/>
<sequence>MGQGWATAGLPSLLFLLLCYGHPLLVPSQEASQQTW</sequence>
<dbReference type="Ensembl" id="ENST00000578839.5">
    <property type="protein sequence ID" value="ENSP00000462110.2"/>
    <property type="gene ID" value="ENSG00000159640.17"/>
</dbReference>
<dbReference type="GeneTree" id="ENSGT00940000162051"/>
<dbReference type="Ensembl" id="ENST00000579204.1">
    <property type="protein sequence ID" value="ENSP00000464629.1"/>
    <property type="gene ID" value="ENSG00000159640.17"/>
</dbReference>
<reference evidence="2 3" key="3">
    <citation type="journal article" date="2006" name="Nature">
        <title>DNA sequence of human chromosome 17 and analysis of rearrangement in the human lineage.</title>
        <authorList>
            <person name="Zody M.C."/>
            <person name="Garber M."/>
            <person name="Adams D.J."/>
            <person name="Sharpe T."/>
            <person name="Harrow J."/>
            <person name="Lupski J.R."/>
            <person name="Nicholson C."/>
            <person name="Searle S.M."/>
            <person name="Wilming L."/>
            <person name="Young S.K."/>
            <person name="Abouelleil A."/>
            <person name="Allen N.R."/>
            <person name="Bi W."/>
            <person name="Bloom T."/>
            <person name="Borowsky M.L."/>
            <person name="Bugalter B.E."/>
            <person name="Butler J."/>
            <person name="Chang J.L."/>
            <person name="Chen C.K."/>
            <person name="Cook A."/>
            <person name="Corum B."/>
            <person name="Cuomo C.A."/>
            <person name="de Jong P.J."/>
            <person name="DeCaprio D."/>
            <person name="Dewar K."/>
            <person name="FitzGerald M."/>
            <person name="Gilbert J."/>
            <person name="Gibson R."/>
            <person name="Gnerre S."/>
            <person name="Goldstein S."/>
            <person name="Grafham D.V."/>
            <person name="Grocock R."/>
            <person name="Hafez N."/>
            <person name="Hagopian D.S."/>
            <person name="Hart E."/>
            <person name="Norman C.H."/>
            <person name="Humphray S."/>
            <person name="Jaffe D.B."/>
            <person name="Jones M."/>
            <person name="Kamal M."/>
            <person name="Khodiyar V.K."/>
            <person name="LaButti K."/>
            <person name="Laird G."/>
            <person name="Lehoczky J."/>
            <person name="Liu X."/>
            <person name="Lokyitsang T."/>
            <person name="Loveland J."/>
            <person name="Lui A."/>
            <person name="Macdonald P."/>
            <person name="Major J.E."/>
            <person name="Matthews L."/>
            <person name="Mauceli E."/>
            <person name="McCarroll S.A."/>
            <person name="Mihalev A.H."/>
            <person name="Mudge J."/>
            <person name="Nguyen C."/>
            <person name="Nicol R."/>
            <person name="O'Leary S.B."/>
            <person name="Osoegawa K."/>
            <person name="Schwartz D.C."/>
            <person name="Shaw-Smith C."/>
            <person name="Stankiewicz P."/>
            <person name="Steward C."/>
            <person name="Swarbreck D."/>
            <person name="Venkataraman V."/>
            <person name="Whittaker C.A."/>
            <person name="Yang X."/>
            <person name="Zimmer A.R."/>
            <person name="Bradley A."/>
            <person name="Hubbard T."/>
            <person name="Birren B.W."/>
            <person name="Rogers J."/>
            <person name="Lander E.S."/>
            <person name="Nusbaum C."/>
        </authorList>
    </citation>
    <scope>NUCLEOTIDE SEQUENCE [LARGE SCALE GENOMIC DNA]</scope>
</reference>
<dbReference type="VEuPathDB" id="HostDB:ENSG00000159640"/>
<accession>J3KRQ0</accession>
<accession>J3QSC7</accession>
<dbReference type="Proteomes" id="UP000005640">
    <property type="component" value="Chromosome 17"/>
</dbReference>
<dbReference type="AlphaFoldDB" id="J3QSC7"/>
<feature type="chain" id="PRO_5014098603" evidence="1">
    <location>
        <begin position="22"/>
        <end position="36"/>
    </location>
</feature>
<dbReference type="Bgee" id="ENSG00000159640">
    <property type="expression patterns" value="Expressed in ileal mucosa and 109 other cell types or tissues"/>
</dbReference>
<protein>
    <submittedName>
        <fullName evidence="2">Angiotensin I converting enzyme</fullName>
    </submittedName>
</protein>
<dbReference type="HGNC" id="HGNC:2707">
    <property type="gene designation" value="ACE"/>
</dbReference>
<feature type="signal peptide" evidence="1">
    <location>
        <begin position="1"/>
        <end position="21"/>
    </location>
</feature>
<dbReference type="ChiTaRS" id="ACE">
    <property type="organism name" value="human"/>
</dbReference>
<keyword evidence="3" id="KW-1185">Reference proteome</keyword>
<evidence type="ECO:0000313" key="2">
    <source>
        <dbReference type="Ensembl" id="ENSP00000464629.1"/>
    </source>
</evidence>
<dbReference type="OpenTargets" id="ENSG00000159640"/>
<reference evidence="2" key="4">
    <citation type="submission" date="2025-05" db="UniProtKB">
        <authorList>
            <consortium name="Ensembl"/>
        </authorList>
    </citation>
    <scope>IDENTIFICATION</scope>
</reference>
<name>J3QSC7_HUMAN</name>
<dbReference type="UCSC" id="uc060ioc.1">
    <property type="organism name" value="human"/>
</dbReference>
<dbReference type="OrthoDB" id="10029630at2759"/>
<dbReference type="EMBL" id="AC113554">
    <property type="status" value="NOT_ANNOTATED_CDS"/>
    <property type="molecule type" value="Genomic_DNA"/>
</dbReference>
<gene>
    <name evidence="2" type="primary">ACE</name>
</gene>
<organism evidence="2 3">
    <name type="scientific">Homo sapiens</name>
    <name type="common">Human</name>
    <dbReference type="NCBI Taxonomy" id="9606"/>
    <lineage>
        <taxon>Eukaryota</taxon>
        <taxon>Metazoa</taxon>
        <taxon>Chordata</taxon>
        <taxon>Craniata</taxon>
        <taxon>Vertebrata</taxon>
        <taxon>Euteleostomi</taxon>
        <taxon>Mammalia</taxon>
        <taxon>Eutheria</taxon>
        <taxon>Euarchontoglires</taxon>
        <taxon>Primates</taxon>
        <taxon>Haplorrhini</taxon>
        <taxon>Catarrhini</taxon>
        <taxon>Hominidae</taxon>
        <taxon>Homo</taxon>
    </lineage>
</organism>
<reference evidence="2" key="1">
    <citation type="journal article" date="2001" name="Nature">
        <title>Initial sequencing and analysis of the human genome.</title>
        <authorList>
            <consortium name="International Human Genome Sequencing Consortium"/>
            <person name="Lander E.S."/>
            <person name="Linton L.M."/>
            <person name="Birren B."/>
            <person name="Nusbaum C."/>
            <person name="Zody M.C."/>
            <person name="Baldwin J."/>
            <person name="Devon K."/>
            <person name="Dewar K."/>
            <person name="Doyle M."/>
            <person name="FitzHugh W."/>
            <person name="Funke R."/>
            <person name="Gage D."/>
            <person name="Harris K."/>
            <person name="Heaford A."/>
            <person name="Howland J."/>
            <person name="Kann L."/>
            <person name="Lehoczky J."/>
            <person name="LeVine R."/>
            <person name="McEwan P."/>
            <person name="McKernan K."/>
            <person name="Meldrim J."/>
            <person name="Mesirov J.P."/>
            <person name="Miranda C."/>
            <person name="Morris W."/>
            <person name="Naylor J."/>
            <person name="Raymond C."/>
            <person name="Rosetti M."/>
            <person name="Santos R."/>
            <person name="Sheridan A."/>
            <person name="Sougnez C."/>
            <person name="Stange-Thomann N."/>
            <person name="Stojanovic N."/>
            <person name="Subramanian A."/>
            <person name="Wyman D."/>
            <person name="Rogers J."/>
            <person name="Sulston J."/>
            <person name="Ainscough R."/>
            <person name="Beck S."/>
            <person name="Bentley D."/>
            <person name="Burton J."/>
            <person name="Clee C."/>
            <person name="Carter N."/>
            <person name="Coulson A."/>
            <person name="Deadman R."/>
            <person name="Deloukas P."/>
            <person name="Dunham A."/>
            <person name="Dunham I."/>
            <person name="Durbin R."/>
            <person name="French L."/>
            <person name="Grafham D."/>
            <person name="Gregory S."/>
            <person name="Hubbard T."/>
            <person name="Humphray S."/>
            <person name="Hunt A."/>
            <person name="Jones M."/>
            <person name="Lloyd C."/>
            <person name="McMurray A."/>
            <person name="Matthews L."/>
            <person name="Mercer S."/>
            <person name="Milne S."/>
            <person name="Mullikin J.C."/>
            <person name="Mungall A."/>
            <person name="Plumb R."/>
            <person name="Ross M."/>
            <person name="Shownkeen R."/>
            <person name="Sims S."/>
            <person name="Waterston R.H."/>
            <person name="Wilson R.K."/>
            <person name="Hillier L.W."/>
            <person name="McPherson J.D."/>
            <person name="Marra M.A."/>
            <person name="Mardis E.R."/>
            <person name="Fulton L.A."/>
            <person name="Chinwalla A.T."/>
            <person name="Pepin K.H."/>
            <person name="Gish W.R."/>
            <person name="Chissoe S.L."/>
            <person name="Wendl M.C."/>
            <person name="Delehaunty K.D."/>
            <person name="Miner T.L."/>
            <person name="Delehaunty A."/>
            <person name="Kramer J.B."/>
            <person name="Cook L.L."/>
            <person name="Fulton R.S."/>
            <person name="Johnson D.L."/>
            <person name="Minx P.J."/>
            <person name="Clifton S.W."/>
            <person name="Hawkins T."/>
            <person name="Branscomb E."/>
            <person name="Predki P."/>
            <person name="Richardson P."/>
            <person name="Wenning S."/>
            <person name="Slezak T."/>
            <person name="Doggett N."/>
            <person name="Cheng J.F."/>
            <person name="Olsen A."/>
            <person name="Lucas S."/>
            <person name="Elkin C."/>
            <person name="Uberbacher E."/>
            <person name="Frazier M."/>
            <person name="Gibbs R.A."/>
            <person name="Muzny D.M."/>
            <person name="Scherer S.E."/>
            <person name="Bouck J.B."/>
            <person name="Sodergren E.J."/>
            <person name="Worley K.C."/>
            <person name="Rives C.M."/>
            <person name="Gorrell J.H."/>
            <person name="Metzker M.L."/>
            <person name="Naylor S.L."/>
            <person name="Kucherlapati R.S."/>
            <person name="Nelson D.L."/>
            <person name="Weinstock G.M."/>
            <person name="Sakaki Y."/>
            <person name="Fujiyama A."/>
            <person name="Hattori M."/>
            <person name="Yada T."/>
            <person name="Toyoda A."/>
            <person name="Itoh T."/>
            <person name="Kawagoe C."/>
            <person name="Watanabe H."/>
            <person name="Totoki Y."/>
            <person name="Taylor T."/>
            <person name="Weissenbach J."/>
            <person name="Heilig R."/>
            <person name="Saurin W."/>
            <person name="Artiguenave F."/>
            <person name="Brottier P."/>
            <person name="Bruls T."/>
            <person name="Pelletier E."/>
            <person name="Robert C."/>
            <person name="Wincker P."/>
            <person name="Smith D.R."/>
            <person name="Doucette-Stamm L."/>
            <person name="Rubenfield M."/>
            <person name="Weinstock K."/>
            <person name="Lee H.M."/>
            <person name="Dubois J."/>
            <person name="Rosenthal A."/>
            <person name="Platzer M."/>
            <person name="Nyakatura G."/>
            <person name="Taudien S."/>
            <person name="Rump A."/>
            <person name="Yang H."/>
            <person name="Yu J."/>
            <person name="Wang J."/>
            <person name="Huang G."/>
            <person name="Gu J."/>
            <person name="Hood L."/>
            <person name="Rowen L."/>
            <person name="Madan A."/>
            <person name="Qin S."/>
            <person name="Davis R.W."/>
            <person name="Federspiel N.A."/>
            <person name="Abola A.P."/>
            <person name="Proctor M.J."/>
            <person name="Myers R.M."/>
            <person name="Schmutz J."/>
            <person name="Dickson M."/>
            <person name="Grimwood J."/>
            <person name="Cox D.R."/>
            <person name="Olson M.V."/>
            <person name="Kaul R."/>
            <person name="Raymond C."/>
            <person name="Shimizu N."/>
            <person name="Kawasaki K."/>
            <person name="Minoshima S."/>
            <person name="Evans G.A."/>
            <person name="Athanasiou M."/>
            <person name="Schultz R."/>
            <person name="Roe B.A."/>
            <person name="Chen F."/>
            <person name="Pan H."/>
            <person name="Ramser J."/>
            <person name="Lehrach H."/>
            <person name="Reinhardt R."/>
            <person name="McCombie W.R."/>
            <person name="de la Bastide M."/>
            <person name="Dedhia N."/>
            <person name="Blocker H."/>
            <person name="Hornischer K."/>
            <person name="Nordsiek G."/>
            <person name="Agarwala R."/>
            <person name="Aravind L."/>
            <person name="Bailey J.A."/>
            <person name="Bateman A."/>
            <person name="Batzoglou S."/>
            <person name="Birney E."/>
            <person name="Bork P."/>
            <person name="Brown D.G."/>
            <person name="Burge C.B."/>
            <person name="Cerutti L."/>
            <person name="Chen H.C."/>
            <person name="Church D."/>
            <person name="Clamp M."/>
            <person name="Copley R.R."/>
            <person name="Doerks T."/>
            <person name="Eddy S.R."/>
            <person name="Eichler E.E."/>
            <person name="Furey T.S."/>
            <person name="Galagan J."/>
            <person name="Gilbert J.G."/>
            <person name="Harmon C."/>
            <person name="Hayashizaki Y."/>
            <person name="Haussler D."/>
            <person name="Hermjakob H."/>
            <person name="Hokamp K."/>
            <person name="Jang W."/>
            <person name="Johnson L.S."/>
            <person name="Jones T.A."/>
            <person name="Kasif S."/>
            <person name="Kaspryzk A."/>
            <person name="Kennedy S."/>
            <person name="Kent W.J."/>
            <person name="Kitts P."/>
            <person name="Koonin E.V."/>
            <person name="Korf I."/>
            <person name="Kulp D."/>
            <person name="Lancet D."/>
            <person name="Lowe T.M."/>
            <person name="McLysaght A."/>
            <person name="Mikkelsen T."/>
            <person name="Moran J.V."/>
            <person name="Mulder N."/>
            <person name="Pollara V.J."/>
            <person name="Ponting C.P."/>
            <person name="Schuler G."/>
            <person name="Schultz J."/>
            <person name="Slater G."/>
            <person name="Smit A.F."/>
            <person name="Stupka E."/>
            <person name="Szustakowski J."/>
            <person name="Thierry-Mieg D."/>
            <person name="Thierry-Mieg J."/>
            <person name="Wagner L."/>
            <person name="Wallis J."/>
            <person name="Wheeler R."/>
            <person name="Williams A."/>
            <person name="Wolf Y.I."/>
            <person name="Wolfe K.H."/>
            <person name="Yang S.P."/>
            <person name="Yeh R.F."/>
            <person name="Collins F."/>
            <person name="Guyer M.S."/>
            <person name="Peterson J."/>
            <person name="Felsenfeld A."/>
            <person name="Wetterstrand K.A."/>
            <person name="Patrinos A."/>
            <person name="Morgan M.J."/>
            <person name="de Jong P."/>
            <person name="Catanese J.J."/>
            <person name="Osoegawa K."/>
            <person name="Shizuya H."/>
            <person name="Choi S."/>
            <person name="Chen Y.J."/>
        </authorList>
    </citation>
    <scope>NUCLEOTIDE SEQUENCE [LARGE SCALE GENOMIC DNA]</scope>
</reference>
<dbReference type="ExpressionAtlas" id="J3QSC7">
    <property type="expression patterns" value="baseline and differential"/>
</dbReference>
<evidence type="ECO:0000313" key="3">
    <source>
        <dbReference type="Proteomes" id="UP000005640"/>
    </source>
</evidence>
<reference evidence="2" key="2">
    <citation type="journal article" date="2004" name="Nature">
        <title>Finishing the euchromatic sequence of the human genome.</title>
        <authorList>
            <consortium name="International Human Genome Sequencing Consortium"/>
        </authorList>
    </citation>
    <scope>NUCLEOTIDE SEQUENCE [LARGE SCALE GENOMIC DNA]</scope>
</reference>